<proteinExistence type="predicted"/>
<feature type="transmembrane region" description="Helical" evidence="1">
    <location>
        <begin position="42"/>
        <end position="60"/>
    </location>
</feature>
<name>A0A2N1MNT0_9GLOM</name>
<protein>
    <submittedName>
        <fullName evidence="2">Uncharacterized protein</fullName>
    </submittedName>
</protein>
<evidence type="ECO:0000313" key="3">
    <source>
        <dbReference type="Proteomes" id="UP000233469"/>
    </source>
</evidence>
<comment type="caution">
    <text evidence="2">The sequence shown here is derived from an EMBL/GenBank/DDBJ whole genome shotgun (WGS) entry which is preliminary data.</text>
</comment>
<organism evidence="2 3">
    <name type="scientific">Rhizophagus irregularis</name>
    <dbReference type="NCBI Taxonomy" id="588596"/>
    <lineage>
        <taxon>Eukaryota</taxon>
        <taxon>Fungi</taxon>
        <taxon>Fungi incertae sedis</taxon>
        <taxon>Mucoromycota</taxon>
        <taxon>Glomeromycotina</taxon>
        <taxon>Glomeromycetes</taxon>
        <taxon>Glomerales</taxon>
        <taxon>Glomeraceae</taxon>
        <taxon>Rhizophagus</taxon>
    </lineage>
</organism>
<accession>A0A2N1MNT0</accession>
<dbReference type="EMBL" id="LLXL01001685">
    <property type="protein sequence ID" value="PKK63291.1"/>
    <property type="molecule type" value="Genomic_DNA"/>
</dbReference>
<sequence>MKFKALSIRLNNNNLKILANITVHMCKIHISYYQICRQRKILYFRFSNILALISFFDQYYL</sequence>
<keyword evidence="1" id="KW-1133">Transmembrane helix</keyword>
<gene>
    <name evidence="2" type="ORF">RhiirC2_143517</name>
</gene>
<reference evidence="2 3" key="1">
    <citation type="submission" date="2016-04" db="EMBL/GenBank/DDBJ databases">
        <title>Genome analyses suggest a sexual origin of heterokaryosis in a supposedly ancient asexual fungus.</title>
        <authorList>
            <person name="Ropars J."/>
            <person name="Sedzielewska K."/>
            <person name="Noel J."/>
            <person name="Charron P."/>
            <person name="Farinelli L."/>
            <person name="Marton T."/>
            <person name="Kruger M."/>
            <person name="Pelin A."/>
            <person name="Brachmann A."/>
            <person name="Corradi N."/>
        </authorList>
    </citation>
    <scope>NUCLEOTIDE SEQUENCE [LARGE SCALE GENOMIC DNA]</scope>
    <source>
        <strain evidence="2 3">C2</strain>
    </source>
</reference>
<dbReference type="Proteomes" id="UP000233469">
    <property type="component" value="Unassembled WGS sequence"/>
</dbReference>
<reference evidence="2 3" key="2">
    <citation type="submission" date="2017-10" db="EMBL/GenBank/DDBJ databases">
        <title>Extensive intraspecific genome diversity in a model arbuscular mycorrhizal fungus.</title>
        <authorList>
            <person name="Chen E.C.H."/>
            <person name="Morin E."/>
            <person name="Baudet D."/>
            <person name="Noel J."/>
            <person name="Ndikumana S."/>
            <person name="Charron P."/>
            <person name="St-Onge C."/>
            <person name="Giorgi J."/>
            <person name="Grigoriev I.V."/>
            <person name="Roux C."/>
            <person name="Martin F.M."/>
            <person name="Corradi N."/>
        </authorList>
    </citation>
    <scope>NUCLEOTIDE SEQUENCE [LARGE SCALE GENOMIC DNA]</scope>
    <source>
        <strain evidence="2 3">C2</strain>
    </source>
</reference>
<evidence type="ECO:0000313" key="2">
    <source>
        <dbReference type="EMBL" id="PKK63291.1"/>
    </source>
</evidence>
<evidence type="ECO:0000256" key="1">
    <source>
        <dbReference type="SAM" id="Phobius"/>
    </source>
</evidence>
<dbReference type="AlphaFoldDB" id="A0A2N1MNT0"/>
<keyword evidence="1" id="KW-0812">Transmembrane</keyword>
<keyword evidence="1" id="KW-0472">Membrane</keyword>